<dbReference type="CDD" id="cd02440">
    <property type="entry name" value="AdoMet_MTases"/>
    <property type="match status" value="1"/>
</dbReference>
<feature type="domain" description="Methyltransferase type 11" evidence="2">
    <location>
        <begin position="50"/>
        <end position="145"/>
    </location>
</feature>
<sequence length="267" mass="29506">MSNASQKQDNEKFSYLDLLASLGSAKHIGGRGATEKLIGEAGIKPGSYVLDVGCGMGKTSCMLAGMGCRVVGVDIMPRMIKESKARAWQTGVSDKTTFVECDARSLPFEPETFDAVVVESVTVFMDDVERAIKGYYRVVKPGGIVCDNEVCVTREALEKMGDRVDDLKSVFTAFGSTTSKGMLTFEDWKEIYESQFGGVKASHYLMDMNTEMETRREDGFKTFAAAIKSMWLYMTNPDAKRIIDEGNKMGQFMGEFGYGLFICRKNA</sequence>
<accession>D1Z1A4</accession>
<dbReference type="Gene3D" id="3.40.50.150">
    <property type="entry name" value="Vaccinia Virus protein VP39"/>
    <property type="match status" value="1"/>
</dbReference>
<reference evidence="3 4" key="1">
    <citation type="journal article" date="2007" name="Appl. Environ. Microbiol.">
        <title>Isolation of key methanogens for global methane emission from rice paddy fields: a novel isolate affiliated with the clone cluster rice cluster I.</title>
        <authorList>
            <person name="Sakai S."/>
            <person name="Imachi H."/>
            <person name="Sekiguchi Y."/>
            <person name="Ohashi A."/>
            <person name="Harada H."/>
            <person name="Kamagata Y."/>
        </authorList>
    </citation>
    <scope>NUCLEOTIDE SEQUENCE [LARGE SCALE GENOMIC DNA]</scope>
    <source>
        <strain evidence="4">DSM 17711 / JCM 13418 / NBRC 101707 / SANAE</strain>
    </source>
</reference>
<dbReference type="PANTHER" id="PTHR44068:SF11">
    <property type="entry name" value="GERANYL DIPHOSPHATE 2-C-METHYLTRANSFERASE"/>
    <property type="match status" value="1"/>
</dbReference>
<dbReference type="InterPro" id="IPR050447">
    <property type="entry name" value="Erg6_SMT_methyltransf"/>
</dbReference>
<dbReference type="OrthoDB" id="147504at2157"/>
<keyword evidence="1" id="KW-0808">Transferase</keyword>
<dbReference type="RefSeq" id="WP_012901150.1">
    <property type="nucleotide sequence ID" value="NC_013665.1"/>
</dbReference>
<dbReference type="PANTHER" id="PTHR44068">
    <property type="entry name" value="ZGC:194242"/>
    <property type="match status" value="1"/>
</dbReference>
<dbReference type="Proteomes" id="UP000001882">
    <property type="component" value="Chromosome"/>
</dbReference>
<dbReference type="InParanoid" id="D1Z1A4"/>
<reference evidence="3 4" key="2">
    <citation type="journal article" date="2008" name="Int. J. Syst. Evol. Microbiol.">
        <title>Methanocella paludicola gen. nov., sp. nov., a methane-producing archaeon, the first isolate of the lineage 'Rice Cluster I', and proposal of the new archaeal order Methanocellales ord. nov.</title>
        <authorList>
            <person name="Sakai S."/>
            <person name="Imachi H."/>
            <person name="Hanada S."/>
            <person name="Ohashi A."/>
            <person name="Harada H."/>
            <person name="Kamagata Y."/>
        </authorList>
    </citation>
    <scope>NUCLEOTIDE SEQUENCE [LARGE SCALE GENOMIC DNA]</scope>
    <source>
        <strain evidence="4">DSM 17711 / JCM 13418 / NBRC 101707 / SANAE</strain>
    </source>
</reference>
<dbReference type="Pfam" id="PF08241">
    <property type="entry name" value="Methyltransf_11"/>
    <property type="match status" value="1"/>
</dbReference>
<evidence type="ECO:0000313" key="4">
    <source>
        <dbReference type="Proteomes" id="UP000001882"/>
    </source>
</evidence>
<dbReference type="eggNOG" id="arCOG01792">
    <property type="taxonomic scope" value="Archaea"/>
</dbReference>
<dbReference type="InterPro" id="IPR029063">
    <property type="entry name" value="SAM-dependent_MTases_sf"/>
</dbReference>
<dbReference type="SUPFAM" id="SSF53335">
    <property type="entry name" value="S-adenosyl-L-methionine-dependent methyltransferases"/>
    <property type="match status" value="1"/>
</dbReference>
<proteinExistence type="predicted"/>
<dbReference type="STRING" id="304371.MCP_2404"/>
<evidence type="ECO:0000256" key="1">
    <source>
        <dbReference type="ARBA" id="ARBA00022679"/>
    </source>
</evidence>
<keyword evidence="4" id="KW-1185">Reference proteome</keyword>
<name>D1Z1A4_METPS</name>
<reference evidence="4" key="3">
    <citation type="journal article" date="2011" name="PLoS ONE">
        <title>Genome sequence of a mesophilic hydrogenotrophic methanogen Methanocella paludicola, the first cultivated representative of the order Methanocellales.</title>
        <authorList>
            <person name="Sakai S."/>
            <person name="Takaki Y."/>
            <person name="Shimamura S."/>
            <person name="Sekine M."/>
            <person name="Tajima T."/>
            <person name="Kosugi H."/>
            <person name="Ichikawa N."/>
            <person name="Tasumi E."/>
            <person name="Hiraki A.T."/>
            <person name="Shimizu A."/>
            <person name="Kato Y."/>
            <person name="Nishiko R."/>
            <person name="Mori K."/>
            <person name="Fujita N."/>
            <person name="Imachi H."/>
            <person name="Takai K."/>
        </authorList>
    </citation>
    <scope>NUCLEOTIDE SEQUENCE [LARGE SCALE GENOMIC DNA]</scope>
    <source>
        <strain evidence="4">DSM 17711 / JCM 13418 / NBRC 101707 / SANAE</strain>
    </source>
</reference>
<evidence type="ECO:0000259" key="2">
    <source>
        <dbReference type="Pfam" id="PF08241"/>
    </source>
</evidence>
<gene>
    <name evidence="3" type="ordered locus">MCP_2404</name>
</gene>
<evidence type="ECO:0000313" key="3">
    <source>
        <dbReference type="EMBL" id="BAI62476.1"/>
    </source>
</evidence>
<dbReference type="AlphaFoldDB" id="D1Z1A4"/>
<dbReference type="KEGG" id="mpd:MCP_2404"/>
<dbReference type="EMBL" id="AP011532">
    <property type="protein sequence ID" value="BAI62476.1"/>
    <property type="molecule type" value="Genomic_DNA"/>
</dbReference>
<dbReference type="GeneID" id="8682196"/>
<dbReference type="GO" id="GO:0008757">
    <property type="term" value="F:S-adenosylmethionine-dependent methyltransferase activity"/>
    <property type="evidence" value="ECO:0007669"/>
    <property type="project" value="InterPro"/>
</dbReference>
<organism evidence="3 4">
    <name type="scientific">Methanocella paludicola (strain DSM 17711 / JCM 13418 / NBRC 101707 / SANAE)</name>
    <dbReference type="NCBI Taxonomy" id="304371"/>
    <lineage>
        <taxon>Archaea</taxon>
        <taxon>Methanobacteriati</taxon>
        <taxon>Methanobacteriota</taxon>
        <taxon>Stenosarchaea group</taxon>
        <taxon>Methanomicrobia</taxon>
        <taxon>Methanocellales</taxon>
        <taxon>Methanocellaceae</taxon>
        <taxon>Methanocella</taxon>
    </lineage>
</organism>
<dbReference type="InterPro" id="IPR013216">
    <property type="entry name" value="Methyltransf_11"/>
</dbReference>
<protein>
    <recommendedName>
        <fullName evidence="2">Methyltransferase type 11 domain-containing protein</fullName>
    </recommendedName>
</protein>